<comment type="caution">
    <text evidence="1">The sequence shown here is derived from an EMBL/GenBank/DDBJ whole genome shotgun (WGS) entry which is preliminary data.</text>
</comment>
<proteinExistence type="predicted"/>
<dbReference type="AlphaFoldDB" id="A0A5B0RCH2"/>
<reference evidence="1 2" key="1">
    <citation type="submission" date="2019-05" db="EMBL/GenBank/DDBJ databases">
        <title>Emergence of the Ug99 lineage of the wheat stem rust pathogen through somatic hybridization.</title>
        <authorList>
            <person name="Li F."/>
            <person name="Upadhyaya N.M."/>
            <person name="Sperschneider J."/>
            <person name="Matny O."/>
            <person name="Nguyen-Phuc H."/>
            <person name="Mago R."/>
            <person name="Raley C."/>
            <person name="Miller M.E."/>
            <person name="Silverstein K.A.T."/>
            <person name="Henningsen E."/>
            <person name="Hirsch C.D."/>
            <person name="Visser B."/>
            <person name="Pretorius Z.A."/>
            <person name="Steffenson B.J."/>
            <person name="Schwessinger B."/>
            <person name="Dodds P.N."/>
            <person name="Figueroa M."/>
        </authorList>
    </citation>
    <scope>NUCLEOTIDE SEQUENCE [LARGE SCALE GENOMIC DNA]</scope>
    <source>
        <strain evidence="1 2">Ug99</strain>
    </source>
</reference>
<evidence type="ECO:0000313" key="2">
    <source>
        <dbReference type="Proteomes" id="UP000325313"/>
    </source>
</evidence>
<dbReference type="Proteomes" id="UP000325313">
    <property type="component" value="Unassembled WGS sequence"/>
</dbReference>
<protein>
    <submittedName>
        <fullName evidence="1">Uncharacterized protein</fullName>
    </submittedName>
</protein>
<name>A0A5B0RCH2_PUCGR</name>
<evidence type="ECO:0000313" key="1">
    <source>
        <dbReference type="EMBL" id="KAA1123400.1"/>
    </source>
</evidence>
<organism evidence="1 2">
    <name type="scientific">Puccinia graminis f. sp. tritici</name>
    <dbReference type="NCBI Taxonomy" id="56615"/>
    <lineage>
        <taxon>Eukaryota</taxon>
        <taxon>Fungi</taxon>
        <taxon>Dikarya</taxon>
        <taxon>Basidiomycota</taxon>
        <taxon>Pucciniomycotina</taxon>
        <taxon>Pucciniomycetes</taxon>
        <taxon>Pucciniales</taxon>
        <taxon>Pucciniaceae</taxon>
        <taxon>Puccinia</taxon>
    </lineage>
</organism>
<accession>A0A5B0RCH2</accession>
<sequence>MPGRLTVTTPCHKDCVVSRKQFFMTLRSSRKLVRPSEVELVEFTFTQEIHSTGLVTTKKTAVAKYFEELAHAYLKLGISGRHGSPKTLNSMGTRTGLGCNEITQAVPATMKSP</sequence>
<gene>
    <name evidence="1" type="ORF">PGTUg99_020125</name>
</gene>
<dbReference type="EMBL" id="VDEP01000209">
    <property type="protein sequence ID" value="KAA1123400.1"/>
    <property type="molecule type" value="Genomic_DNA"/>
</dbReference>